<proteinExistence type="predicted"/>
<organism evidence="1">
    <name type="scientific">Octopus bimaculoides</name>
    <name type="common">California two-spotted octopus</name>
    <dbReference type="NCBI Taxonomy" id="37653"/>
    <lineage>
        <taxon>Eukaryota</taxon>
        <taxon>Metazoa</taxon>
        <taxon>Spiralia</taxon>
        <taxon>Lophotrochozoa</taxon>
        <taxon>Mollusca</taxon>
        <taxon>Cephalopoda</taxon>
        <taxon>Coleoidea</taxon>
        <taxon>Octopodiformes</taxon>
        <taxon>Octopoda</taxon>
        <taxon>Incirrata</taxon>
        <taxon>Octopodidae</taxon>
        <taxon>Octopus</taxon>
    </lineage>
</organism>
<sequence length="50" mass="5777">MYVCAWCRTISKIFTGHVHDSCTLQFLFHVFLGIFSPSISQHLLTMAKFL</sequence>
<dbReference type="EMBL" id="KQ422894">
    <property type="protein sequence ID" value="KOF74031.1"/>
    <property type="molecule type" value="Genomic_DNA"/>
</dbReference>
<protein>
    <submittedName>
        <fullName evidence="1">Uncharacterized protein</fullName>
    </submittedName>
</protein>
<reference evidence="1" key="1">
    <citation type="submission" date="2015-07" db="EMBL/GenBank/DDBJ databases">
        <title>MeaNS - Measles Nucleotide Surveillance Program.</title>
        <authorList>
            <person name="Tran T."/>
            <person name="Druce J."/>
        </authorList>
    </citation>
    <scope>NUCLEOTIDE SEQUENCE</scope>
    <source>
        <strain evidence="1">UCB-OBI-ISO-001</strain>
        <tissue evidence="1">Gonad</tissue>
    </source>
</reference>
<name>A0A0L8GAH2_OCTBM</name>
<dbReference type="AlphaFoldDB" id="A0A0L8GAH2"/>
<evidence type="ECO:0000313" key="1">
    <source>
        <dbReference type="EMBL" id="KOF74031.1"/>
    </source>
</evidence>
<accession>A0A0L8GAH2</accession>
<gene>
    <name evidence="1" type="ORF">OCBIM_22036907mg</name>
</gene>